<dbReference type="GO" id="GO:0005789">
    <property type="term" value="C:endoplasmic reticulum membrane"/>
    <property type="evidence" value="ECO:0007669"/>
    <property type="project" value="UniProtKB-SubCell"/>
</dbReference>
<protein>
    <recommendedName>
        <fullName evidence="16">SUN domain-containing protein</fullName>
    </recommendedName>
</protein>
<dbReference type="GO" id="GO:0006997">
    <property type="term" value="P:nucleus organization"/>
    <property type="evidence" value="ECO:0007669"/>
    <property type="project" value="UniProtKB-ARBA"/>
</dbReference>
<keyword evidence="3" id="KW-0597">Phosphoprotein</keyword>
<dbReference type="GO" id="GO:0043495">
    <property type="term" value="F:protein-membrane adaptor activity"/>
    <property type="evidence" value="ECO:0007669"/>
    <property type="project" value="UniProtKB-ARBA"/>
</dbReference>
<dbReference type="GO" id="GO:0070197">
    <property type="term" value="P:meiotic attachment of telomere to nuclear envelope"/>
    <property type="evidence" value="ECO:0007669"/>
    <property type="project" value="UniProtKB-ARBA"/>
</dbReference>
<reference evidence="17 18" key="1">
    <citation type="submission" date="2022-12" db="EMBL/GenBank/DDBJ databases">
        <title>Chromosome-scale assembly of the Ensete ventricosum genome.</title>
        <authorList>
            <person name="Dussert Y."/>
            <person name="Stocks J."/>
            <person name="Wendawek A."/>
            <person name="Woldeyes F."/>
            <person name="Nichols R.A."/>
            <person name="Borrell J.S."/>
        </authorList>
    </citation>
    <scope>NUCLEOTIDE SEQUENCE [LARGE SCALE GENOMIC DNA]</scope>
    <source>
        <strain evidence="18">cv. Maze</strain>
        <tissue evidence="17">Seeds</tissue>
    </source>
</reference>
<keyword evidence="8" id="KW-0007">Acetylation</keyword>
<evidence type="ECO:0000256" key="15">
    <source>
        <dbReference type="SAM" id="Coils"/>
    </source>
</evidence>
<keyword evidence="10" id="KW-0472">Membrane</keyword>
<dbReference type="GO" id="GO:0051291">
    <property type="term" value="P:protein heterooligomerization"/>
    <property type="evidence" value="ECO:0007669"/>
    <property type="project" value="UniProtKB-ARBA"/>
</dbReference>
<dbReference type="Gene3D" id="2.60.120.260">
    <property type="entry name" value="Galactose-binding domain-like"/>
    <property type="match status" value="1"/>
</dbReference>
<evidence type="ECO:0000256" key="13">
    <source>
        <dbReference type="ARBA" id="ARBA00037816"/>
    </source>
</evidence>
<dbReference type="InterPro" id="IPR012919">
    <property type="entry name" value="SUN_dom"/>
</dbReference>
<evidence type="ECO:0000313" key="18">
    <source>
        <dbReference type="Proteomes" id="UP001222027"/>
    </source>
</evidence>
<evidence type="ECO:0000256" key="6">
    <source>
        <dbReference type="ARBA" id="ARBA00022968"/>
    </source>
</evidence>
<evidence type="ECO:0000256" key="4">
    <source>
        <dbReference type="ARBA" id="ARBA00022692"/>
    </source>
</evidence>
<keyword evidence="11" id="KW-0206">Cytoskeleton</keyword>
<feature type="domain" description="SUN" evidence="16">
    <location>
        <begin position="289"/>
        <end position="457"/>
    </location>
</feature>
<dbReference type="FunFam" id="2.60.120.260:FF:000096">
    <property type="entry name" value="SUN domain protein1"/>
    <property type="match status" value="1"/>
</dbReference>
<organism evidence="17 18">
    <name type="scientific">Ensete ventricosum</name>
    <name type="common">Abyssinian banana</name>
    <name type="synonym">Musa ensete</name>
    <dbReference type="NCBI Taxonomy" id="4639"/>
    <lineage>
        <taxon>Eukaryota</taxon>
        <taxon>Viridiplantae</taxon>
        <taxon>Streptophyta</taxon>
        <taxon>Embryophyta</taxon>
        <taxon>Tracheophyta</taxon>
        <taxon>Spermatophyta</taxon>
        <taxon>Magnoliopsida</taxon>
        <taxon>Liliopsida</taxon>
        <taxon>Zingiberales</taxon>
        <taxon>Musaceae</taxon>
        <taxon>Ensete</taxon>
    </lineage>
</organism>
<keyword evidence="12" id="KW-0539">Nucleus</keyword>
<dbReference type="GO" id="GO:0051260">
    <property type="term" value="P:protein homooligomerization"/>
    <property type="evidence" value="ECO:0007669"/>
    <property type="project" value="UniProtKB-ARBA"/>
</dbReference>
<keyword evidence="7" id="KW-1133">Transmembrane helix</keyword>
<dbReference type="AlphaFoldDB" id="A0AAV8P8Y6"/>
<dbReference type="Pfam" id="PF07738">
    <property type="entry name" value="Sad1_UNC"/>
    <property type="match status" value="1"/>
</dbReference>
<evidence type="ECO:0000256" key="1">
    <source>
        <dbReference type="ARBA" id="ARBA00004648"/>
    </source>
</evidence>
<keyword evidence="2" id="KW-0963">Cytoplasm</keyword>
<evidence type="ECO:0000256" key="7">
    <source>
        <dbReference type="ARBA" id="ARBA00022989"/>
    </source>
</evidence>
<comment type="caution">
    <text evidence="17">The sequence shown here is derived from an EMBL/GenBank/DDBJ whole genome shotgun (WGS) entry which is preliminary data.</text>
</comment>
<proteinExistence type="predicted"/>
<gene>
    <name evidence="17" type="ORF">OPV22_026393</name>
</gene>
<dbReference type="PANTHER" id="PTHR12911:SF8">
    <property type="entry name" value="KLAROID PROTEIN-RELATED"/>
    <property type="match status" value="1"/>
</dbReference>
<feature type="coiled-coil region" evidence="15">
    <location>
        <begin position="192"/>
        <end position="226"/>
    </location>
</feature>
<evidence type="ECO:0000256" key="11">
    <source>
        <dbReference type="ARBA" id="ARBA00023212"/>
    </source>
</evidence>
<keyword evidence="18" id="KW-1185">Reference proteome</keyword>
<evidence type="ECO:0000313" key="17">
    <source>
        <dbReference type="EMBL" id="KAJ8472050.1"/>
    </source>
</evidence>
<dbReference type="InterPro" id="IPR045119">
    <property type="entry name" value="SUN1-5"/>
</dbReference>
<evidence type="ECO:0000256" key="3">
    <source>
        <dbReference type="ARBA" id="ARBA00022553"/>
    </source>
</evidence>
<name>A0AAV8P8Y6_ENSVE</name>
<dbReference type="PANTHER" id="PTHR12911">
    <property type="entry name" value="SAD1/UNC-84-LIKE PROTEIN-RELATED"/>
    <property type="match status" value="1"/>
</dbReference>
<dbReference type="PROSITE" id="PS51469">
    <property type="entry name" value="SUN"/>
    <property type="match status" value="1"/>
</dbReference>
<evidence type="ECO:0000256" key="12">
    <source>
        <dbReference type="ARBA" id="ARBA00023242"/>
    </source>
</evidence>
<evidence type="ECO:0000256" key="9">
    <source>
        <dbReference type="ARBA" id="ARBA00023054"/>
    </source>
</evidence>
<keyword evidence="6" id="KW-0735">Signal-anchor</keyword>
<keyword evidence="5" id="KW-0256">Endoplasmic reticulum</keyword>
<dbReference type="Proteomes" id="UP001222027">
    <property type="component" value="Unassembled WGS sequence"/>
</dbReference>
<comment type="subcellular location">
    <subcellularLocation>
        <location evidence="14">Cytoplasm</location>
        <location evidence="14">Cytoskeleton</location>
        <location evidence="14">Phragmoplast</location>
    </subcellularLocation>
    <subcellularLocation>
        <location evidence="1">Endoplasmic reticulum membrane</location>
        <topology evidence="1">Single-pass type II membrane protein</topology>
    </subcellularLocation>
    <subcellularLocation>
        <location evidence="13">Nucleus inner membrane</location>
        <topology evidence="13">Single-pass type II membrane protein</topology>
    </subcellularLocation>
</comment>
<evidence type="ECO:0000256" key="8">
    <source>
        <dbReference type="ARBA" id="ARBA00022990"/>
    </source>
</evidence>
<dbReference type="GO" id="GO:0005637">
    <property type="term" value="C:nuclear inner membrane"/>
    <property type="evidence" value="ECO:0007669"/>
    <property type="project" value="UniProtKB-SubCell"/>
</dbReference>
<keyword evidence="4" id="KW-0812">Transmembrane</keyword>
<evidence type="ECO:0000256" key="14">
    <source>
        <dbReference type="ARBA" id="ARBA00060413"/>
    </source>
</evidence>
<dbReference type="GO" id="GO:0009524">
    <property type="term" value="C:phragmoplast"/>
    <property type="evidence" value="ECO:0007669"/>
    <property type="project" value="UniProtKB-SubCell"/>
</dbReference>
<evidence type="ECO:0000259" key="16">
    <source>
        <dbReference type="PROSITE" id="PS51469"/>
    </source>
</evidence>
<accession>A0AAV8P8Y6</accession>
<evidence type="ECO:0000256" key="2">
    <source>
        <dbReference type="ARBA" id="ARBA00022490"/>
    </source>
</evidence>
<evidence type="ECO:0000256" key="10">
    <source>
        <dbReference type="ARBA" id="ARBA00023136"/>
    </source>
</evidence>
<dbReference type="EMBL" id="JAQQAF010000007">
    <property type="protein sequence ID" value="KAJ8472050.1"/>
    <property type="molecule type" value="Genomic_DNA"/>
</dbReference>
<sequence>MSASTAAAIAASPAANNGASLSLDADTKSNAKRRTMVVVEKRVSADGLAEGAINGIVNGKDLSHTIRGESVLERRKDYSQLKKRFIASSTVSPRHKKAVPKPGKSKWQTVISVLTKNCLLLAVLLWFGQTIWRWGFSIGDNANSSLAAFDYESRISEVEISLKKTAKMLQVQLDVVDKKIVSEIGILTNELSEKVKKKGTLFEEELKKLEAKTDSLDKSLGEFKDKDLLSREEFETLLTDLKNSKGVDDSNTNLDLDRIRTFARDIVQKEIEKHAADGLGRVDYALASGGAKVVRHSEPYGFGRGNGWFTTAKGRNRIHASANKMLEPSFGEPGQCFPLQGTSGFVEIRLRTGIIPEAVTLEHVSKSVAYDRSSAPKDCQVSAWFESPEEDPSSDVNKVRALTEFSYDLEKSNAQTFDVEARDSGGVVNTVRLNFTSNHGSSALTCIYRFRVHGHEPSSAAAMGFLQP</sequence>
<dbReference type="GO" id="GO:0090435">
    <property type="term" value="P:protein localization to nuclear envelope"/>
    <property type="evidence" value="ECO:0007669"/>
    <property type="project" value="UniProtKB-ARBA"/>
</dbReference>
<keyword evidence="9 15" id="KW-0175">Coiled coil</keyword>
<evidence type="ECO:0000256" key="5">
    <source>
        <dbReference type="ARBA" id="ARBA00022824"/>
    </source>
</evidence>